<reference evidence="4 5" key="1">
    <citation type="journal article" date="2012" name="J. Bacteriol.">
        <title>Complete Genome Sequence of Providencia stuartii Clinical Isolate MRSN 2154.</title>
        <authorList>
            <person name="Clifford R.J."/>
            <person name="Hang J."/>
            <person name="Riley M.C."/>
            <person name="Onmus-Leone F."/>
            <person name="Kuschner R.A."/>
            <person name="Lesho E.P."/>
            <person name="Waterman P.E."/>
        </authorList>
    </citation>
    <scope>NUCLEOTIDE SEQUENCE [LARGE SCALE GENOMIC DNA]</scope>
    <source>
        <strain evidence="4 5">MRSN 2154</strain>
    </source>
</reference>
<keyword evidence="2" id="KW-0378">Hydrolase</keyword>
<dbReference type="Pfam" id="PF13023">
    <property type="entry name" value="HD_3"/>
    <property type="match status" value="1"/>
</dbReference>
<dbReference type="Proteomes" id="UP000005012">
    <property type="component" value="Chromosome"/>
</dbReference>
<name>A0A140NIX3_PROSM</name>
<reference evidence="5" key="2">
    <citation type="submission" date="2012-04" db="EMBL/GenBank/DDBJ databases">
        <title>Complete genome sequence of Providencia stuartii clinical isolate MRSN 2154.</title>
        <authorList>
            <person name="Clifford R.J."/>
            <person name="Hang J."/>
            <person name="Riley M.C."/>
            <person name="Onmus-Leone F."/>
            <person name="Kuschner R.A."/>
            <person name="Lesho E.P."/>
            <person name="Waterman P.E."/>
        </authorList>
    </citation>
    <scope>NUCLEOTIDE SEQUENCE [LARGE SCALE GENOMIC DNA]</scope>
    <source>
        <strain evidence="5">MRSN 2154</strain>
    </source>
</reference>
<dbReference type="InterPro" id="IPR039356">
    <property type="entry name" value="YfbR/HDDC2"/>
</dbReference>
<dbReference type="GO" id="GO:0046872">
    <property type="term" value="F:metal ion binding"/>
    <property type="evidence" value="ECO:0007669"/>
    <property type="project" value="UniProtKB-KW"/>
</dbReference>
<dbReference type="AlphaFoldDB" id="A0A140NIX3"/>
<dbReference type="PANTHER" id="PTHR11845">
    <property type="entry name" value="5'-DEOXYNUCLEOTIDASE HDDC2"/>
    <property type="match status" value="1"/>
</dbReference>
<evidence type="ECO:0000256" key="1">
    <source>
        <dbReference type="ARBA" id="ARBA00022723"/>
    </source>
</evidence>
<dbReference type="OrthoDB" id="9796032at2"/>
<keyword evidence="1" id="KW-0479">Metal-binding</keyword>
<organism evidence="4 5">
    <name type="scientific">Providencia stuartii (strain MRSN 2154)</name>
    <dbReference type="NCBI Taxonomy" id="1157951"/>
    <lineage>
        <taxon>Bacteria</taxon>
        <taxon>Pseudomonadati</taxon>
        <taxon>Pseudomonadota</taxon>
        <taxon>Gammaproteobacteria</taxon>
        <taxon>Enterobacterales</taxon>
        <taxon>Morganellaceae</taxon>
        <taxon>Providencia</taxon>
    </lineage>
</organism>
<feature type="domain" description="HD" evidence="3">
    <location>
        <begin position="28"/>
        <end position="189"/>
    </location>
</feature>
<protein>
    <recommendedName>
        <fullName evidence="3">HD domain-containing protein</fullName>
    </recommendedName>
</protein>
<gene>
    <name evidence="4" type="ordered locus">S70_03585</name>
</gene>
<evidence type="ECO:0000259" key="3">
    <source>
        <dbReference type="Pfam" id="PF13023"/>
    </source>
</evidence>
<dbReference type="Gene3D" id="1.10.3210.10">
    <property type="entry name" value="Hypothetical protein af1432"/>
    <property type="match status" value="1"/>
</dbReference>
<dbReference type="RefSeq" id="WP_004921714.1">
    <property type="nucleotide sequence ID" value="NC_017731.1"/>
</dbReference>
<dbReference type="PATRIC" id="fig|1157951.4.peg.707"/>
<evidence type="ECO:0000313" key="4">
    <source>
        <dbReference type="EMBL" id="AFH92600.1"/>
    </source>
</evidence>
<dbReference type="EMBL" id="CP003488">
    <property type="protein sequence ID" value="AFH92600.1"/>
    <property type="molecule type" value="Genomic_DNA"/>
</dbReference>
<dbReference type="GO" id="GO:0005737">
    <property type="term" value="C:cytoplasm"/>
    <property type="evidence" value="ECO:0007669"/>
    <property type="project" value="TreeGrafter"/>
</dbReference>
<dbReference type="SUPFAM" id="SSF109604">
    <property type="entry name" value="HD-domain/PDEase-like"/>
    <property type="match status" value="1"/>
</dbReference>
<dbReference type="PANTHER" id="PTHR11845:SF13">
    <property type="entry name" value="5'-DEOXYNUCLEOTIDASE HDDC2"/>
    <property type="match status" value="1"/>
</dbReference>
<accession>A0A140NIX3</accession>
<sequence length="206" mass="23574">MSSAKGNKSVDVLDFGGFTEVIQFLMELDKLKSVYRKNKLLNNERQENTAEHSWQFAMAAMSFAPYVKGVNVDHAIKLALVHDIVEIDAGDVLVYDVAARDAIREEEVKAAVRIFGLLPSPQNEQFLALWKEYDAAETLDAKFANVIDRTIPMLLNLHNQGQSWVENNIRLEQVIARNEFIEEVFPEFWEQLLPQLKLAQQKGWLL</sequence>
<evidence type="ECO:0000313" key="5">
    <source>
        <dbReference type="Proteomes" id="UP000005012"/>
    </source>
</evidence>
<dbReference type="InterPro" id="IPR006674">
    <property type="entry name" value="HD_domain"/>
</dbReference>
<proteinExistence type="predicted"/>
<evidence type="ECO:0000256" key="2">
    <source>
        <dbReference type="ARBA" id="ARBA00022801"/>
    </source>
</evidence>
<dbReference type="KEGG" id="psi:S70_03585"/>
<dbReference type="GO" id="GO:0002953">
    <property type="term" value="F:5'-deoxynucleotidase activity"/>
    <property type="evidence" value="ECO:0007669"/>
    <property type="project" value="InterPro"/>
</dbReference>
<dbReference type="HOGENOM" id="CLU_039453_5_1_6"/>